<evidence type="ECO:0000313" key="2">
    <source>
        <dbReference type="EMBL" id="GBP07431.1"/>
    </source>
</evidence>
<dbReference type="Proteomes" id="UP000299102">
    <property type="component" value="Unassembled WGS sequence"/>
</dbReference>
<evidence type="ECO:0000313" key="3">
    <source>
        <dbReference type="Proteomes" id="UP000299102"/>
    </source>
</evidence>
<sequence>MKLLCGQELQDHSFTHHRDAAAYAPEGVIPGNQLPWYPYQPRWGSMSNPRYQLIGIPYSAGLIARLAEAALGLYTRKHNVKMLRLVKTKPVPRGKRREENGELLRLSKPELSRKMELPQGTLNY</sequence>
<comment type="caution">
    <text evidence="2">The sequence shown here is derived from an EMBL/GenBank/DDBJ whole genome shotgun (WGS) entry which is preliminary data.</text>
</comment>
<feature type="compositionally biased region" description="Basic and acidic residues" evidence="1">
    <location>
        <begin position="96"/>
        <end position="111"/>
    </location>
</feature>
<accession>A0A4C1T2C7</accession>
<evidence type="ECO:0000256" key="1">
    <source>
        <dbReference type="SAM" id="MobiDB-lite"/>
    </source>
</evidence>
<organism evidence="2 3">
    <name type="scientific">Eumeta variegata</name>
    <name type="common">Bagworm moth</name>
    <name type="synonym">Eumeta japonica</name>
    <dbReference type="NCBI Taxonomy" id="151549"/>
    <lineage>
        <taxon>Eukaryota</taxon>
        <taxon>Metazoa</taxon>
        <taxon>Ecdysozoa</taxon>
        <taxon>Arthropoda</taxon>
        <taxon>Hexapoda</taxon>
        <taxon>Insecta</taxon>
        <taxon>Pterygota</taxon>
        <taxon>Neoptera</taxon>
        <taxon>Endopterygota</taxon>
        <taxon>Lepidoptera</taxon>
        <taxon>Glossata</taxon>
        <taxon>Ditrysia</taxon>
        <taxon>Tineoidea</taxon>
        <taxon>Psychidae</taxon>
        <taxon>Oiketicinae</taxon>
        <taxon>Eumeta</taxon>
    </lineage>
</organism>
<name>A0A4C1T2C7_EUMVA</name>
<protein>
    <submittedName>
        <fullName evidence="2">Uncharacterized protein</fullName>
    </submittedName>
</protein>
<feature type="region of interest" description="Disordered" evidence="1">
    <location>
        <begin position="90"/>
        <end position="111"/>
    </location>
</feature>
<proteinExistence type="predicted"/>
<dbReference type="AlphaFoldDB" id="A0A4C1T2C7"/>
<gene>
    <name evidence="2" type="ORF">EVAR_72131_1</name>
</gene>
<reference evidence="2 3" key="1">
    <citation type="journal article" date="2019" name="Commun. Biol.">
        <title>The bagworm genome reveals a unique fibroin gene that provides high tensile strength.</title>
        <authorList>
            <person name="Kono N."/>
            <person name="Nakamura H."/>
            <person name="Ohtoshi R."/>
            <person name="Tomita M."/>
            <person name="Numata K."/>
            <person name="Arakawa K."/>
        </authorList>
    </citation>
    <scope>NUCLEOTIDE SEQUENCE [LARGE SCALE GENOMIC DNA]</scope>
</reference>
<keyword evidence="3" id="KW-1185">Reference proteome</keyword>
<dbReference type="EMBL" id="BGZK01008198">
    <property type="protein sequence ID" value="GBP07431.1"/>
    <property type="molecule type" value="Genomic_DNA"/>
</dbReference>